<feature type="region of interest" description="Disordered" evidence="1">
    <location>
        <begin position="444"/>
        <end position="627"/>
    </location>
</feature>
<feature type="region of interest" description="Disordered" evidence="1">
    <location>
        <begin position="73"/>
        <end position="148"/>
    </location>
</feature>
<protein>
    <recommendedName>
        <fullName evidence="2">Integrase catalytic domain-containing protein</fullName>
    </recommendedName>
</protein>
<comment type="caution">
    <text evidence="3">The sequence shown here is derived from an EMBL/GenBank/DDBJ whole genome shotgun (WGS) entry which is preliminary data.</text>
</comment>
<feature type="region of interest" description="Disordered" evidence="1">
    <location>
        <begin position="161"/>
        <end position="203"/>
    </location>
</feature>
<dbReference type="AlphaFoldDB" id="A0AAD8W4N0"/>
<evidence type="ECO:0000256" key="1">
    <source>
        <dbReference type="SAM" id="MobiDB-lite"/>
    </source>
</evidence>
<feature type="domain" description="Integrase catalytic" evidence="2">
    <location>
        <begin position="202"/>
        <end position="380"/>
    </location>
</feature>
<dbReference type="GO" id="GO:0003676">
    <property type="term" value="F:nucleic acid binding"/>
    <property type="evidence" value="ECO:0007669"/>
    <property type="project" value="InterPro"/>
</dbReference>
<dbReference type="InterPro" id="IPR012337">
    <property type="entry name" value="RNaseH-like_sf"/>
</dbReference>
<keyword evidence="4" id="KW-1185">Reference proteome</keyword>
<dbReference type="PROSITE" id="PS50994">
    <property type="entry name" value="INTEGRASE"/>
    <property type="match status" value="1"/>
</dbReference>
<dbReference type="Pfam" id="PF25597">
    <property type="entry name" value="SH3_retrovirus"/>
    <property type="match status" value="1"/>
</dbReference>
<feature type="compositionally biased region" description="Basic and acidic residues" evidence="1">
    <location>
        <begin position="107"/>
        <end position="124"/>
    </location>
</feature>
<organism evidence="3 4">
    <name type="scientific">Lolium multiflorum</name>
    <name type="common">Italian ryegrass</name>
    <name type="synonym">Lolium perenne subsp. multiflorum</name>
    <dbReference type="NCBI Taxonomy" id="4521"/>
    <lineage>
        <taxon>Eukaryota</taxon>
        <taxon>Viridiplantae</taxon>
        <taxon>Streptophyta</taxon>
        <taxon>Embryophyta</taxon>
        <taxon>Tracheophyta</taxon>
        <taxon>Spermatophyta</taxon>
        <taxon>Magnoliopsida</taxon>
        <taxon>Liliopsida</taxon>
        <taxon>Poales</taxon>
        <taxon>Poaceae</taxon>
        <taxon>BOP clade</taxon>
        <taxon>Pooideae</taxon>
        <taxon>Poodae</taxon>
        <taxon>Poeae</taxon>
        <taxon>Poeae Chloroplast Group 2 (Poeae type)</taxon>
        <taxon>Loliodinae</taxon>
        <taxon>Loliinae</taxon>
        <taxon>Lolium</taxon>
    </lineage>
</organism>
<dbReference type="InterPro" id="IPR036397">
    <property type="entry name" value="RNaseH_sf"/>
</dbReference>
<dbReference type="Proteomes" id="UP001231189">
    <property type="component" value="Unassembled WGS sequence"/>
</dbReference>
<dbReference type="InterPro" id="IPR057670">
    <property type="entry name" value="SH3_retrovirus"/>
</dbReference>
<sequence>MAMATSMPLPLTSLDTLVPSLDQDELARASTDTPRHAQACHARAWRERPDAPERAAPRRLSLSLATSACSVTHLSTRTPPDAATSSPVPCRRRSLSTSEPGRTLAHAVDRRESARATTHLDHHLCSQAAAAASTRSKPEQEATPGHAAATREILVLDNDAAHHSDARRSSDGRSDPLSPSPVSPLVAVDDDAPRPACVQGKMHGAPHKAKTIISTTRCLELLHVDLFGPPSHESLGGKKYCLVIVDDYSRYCWVFFFKYKSETQRTMMEFANQVQRKYDNKILAIRSDNGTEFKNYTLDDFLGEEGIEHQYSTPYTPQQNGVAERKNRTLIEAARTMMMEYKSNYNFWAEAISTACHATNRLYFRKGLEKTPYEILTGNKPNVSYFKVFGCKCYILVKDTRLSKFDSRAQEGIFVGYATDSHAYRVFNKSSGRVVESCDVTFDEDDRSLEERSASCEKGDAIPPDTIGRMGVGIRLPQELPSMSTGEGPSSTQVEPSTPQGQASSVDLTNASQPLQQPQVQPQPQDQPRHLQQQSSPSSPQQAQEQHTPQARLPQHPTSSDQGQASSSSPSGSGIVFMDNNITYTPEPSGSHDKVASFNDNGGQGEDLNHDEGQEDSQEPSPQADTRLEDLTTRHLGLMSHSLHNIIGDLKRNVTTQRL</sequence>
<proteinExistence type="predicted"/>
<dbReference type="GO" id="GO:0015074">
    <property type="term" value="P:DNA integration"/>
    <property type="evidence" value="ECO:0007669"/>
    <property type="project" value="InterPro"/>
</dbReference>
<dbReference type="PANTHER" id="PTHR42648:SF21">
    <property type="entry name" value="CYSTEINE-RICH RLK (RECEPTOR-LIKE PROTEIN KINASE) 8"/>
    <property type="match status" value="1"/>
</dbReference>
<dbReference type="EMBL" id="JAUUTY010000004">
    <property type="protein sequence ID" value="KAK1641825.1"/>
    <property type="molecule type" value="Genomic_DNA"/>
</dbReference>
<evidence type="ECO:0000259" key="2">
    <source>
        <dbReference type="PROSITE" id="PS50994"/>
    </source>
</evidence>
<feature type="compositionally biased region" description="Basic and acidic residues" evidence="1">
    <location>
        <begin position="449"/>
        <end position="460"/>
    </location>
</feature>
<dbReference type="InterPro" id="IPR039537">
    <property type="entry name" value="Retrotran_Ty1/copia-like"/>
</dbReference>
<name>A0AAD8W4N0_LOLMU</name>
<feature type="compositionally biased region" description="Low complexity" evidence="1">
    <location>
        <begin position="513"/>
        <end position="546"/>
    </location>
</feature>
<reference evidence="3" key="1">
    <citation type="submission" date="2023-07" db="EMBL/GenBank/DDBJ databases">
        <title>A chromosome-level genome assembly of Lolium multiflorum.</title>
        <authorList>
            <person name="Chen Y."/>
            <person name="Copetti D."/>
            <person name="Kolliker R."/>
            <person name="Studer B."/>
        </authorList>
    </citation>
    <scope>NUCLEOTIDE SEQUENCE</scope>
    <source>
        <strain evidence="3">02402/16</strain>
        <tissue evidence="3">Leaf</tissue>
    </source>
</reference>
<gene>
    <name evidence="3" type="ORF">QYE76_059630</name>
</gene>
<dbReference type="SUPFAM" id="SSF53098">
    <property type="entry name" value="Ribonuclease H-like"/>
    <property type="match status" value="1"/>
</dbReference>
<feature type="compositionally biased region" description="Polar residues" evidence="1">
    <location>
        <begin position="73"/>
        <end position="87"/>
    </location>
</feature>
<feature type="compositionally biased region" description="Basic and acidic residues" evidence="1">
    <location>
        <begin position="161"/>
        <end position="174"/>
    </location>
</feature>
<dbReference type="Pfam" id="PF00665">
    <property type="entry name" value="rve"/>
    <property type="match status" value="1"/>
</dbReference>
<dbReference type="Gene3D" id="3.30.420.10">
    <property type="entry name" value="Ribonuclease H-like superfamily/Ribonuclease H"/>
    <property type="match status" value="1"/>
</dbReference>
<dbReference type="InterPro" id="IPR001584">
    <property type="entry name" value="Integrase_cat-core"/>
</dbReference>
<accession>A0AAD8W4N0</accession>
<evidence type="ECO:0000313" key="4">
    <source>
        <dbReference type="Proteomes" id="UP001231189"/>
    </source>
</evidence>
<evidence type="ECO:0000313" key="3">
    <source>
        <dbReference type="EMBL" id="KAK1641825.1"/>
    </source>
</evidence>
<feature type="compositionally biased region" description="Low complexity" evidence="1">
    <location>
        <begin position="559"/>
        <end position="574"/>
    </location>
</feature>
<feature type="compositionally biased region" description="Polar residues" evidence="1">
    <location>
        <begin position="481"/>
        <end position="512"/>
    </location>
</feature>
<dbReference type="PANTHER" id="PTHR42648">
    <property type="entry name" value="TRANSPOSASE, PUTATIVE-RELATED"/>
    <property type="match status" value="1"/>
</dbReference>